<reference evidence="9 10" key="1">
    <citation type="submission" date="2018-03" db="EMBL/GenBank/DDBJ databases">
        <title>Ahniella affigens gen. nov., sp. nov., a gammaproteobacterium isolated from sandy soil near a stream.</title>
        <authorList>
            <person name="Ko Y."/>
            <person name="Kim J.-H."/>
        </authorList>
    </citation>
    <scope>NUCLEOTIDE SEQUENCE [LARGE SCALE GENOMIC DNA]</scope>
    <source>
        <strain evidence="9 10">D13</strain>
    </source>
</reference>
<dbReference type="GO" id="GO:0008675">
    <property type="term" value="F:2-dehydro-3-deoxy-phosphogluconate aldolase activity"/>
    <property type="evidence" value="ECO:0007669"/>
    <property type="project" value="UniProtKB-EC"/>
</dbReference>
<keyword evidence="7" id="KW-0704">Schiff base</keyword>
<keyword evidence="8" id="KW-0119">Carbohydrate metabolism</keyword>
<evidence type="ECO:0000256" key="7">
    <source>
        <dbReference type="ARBA" id="ARBA00023270"/>
    </source>
</evidence>
<dbReference type="KEGG" id="xba:C7S18_02240"/>
<evidence type="ECO:0000256" key="4">
    <source>
        <dbReference type="ARBA" id="ARBA00011233"/>
    </source>
</evidence>
<dbReference type="InterPro" id="IPR031337">
    <property type="entry name" value="KDPG/KHG_AS_1"/>
</dbReference>
<comment type="catalytic activity">
    <reaction evidence="1">
        <text>2-dehydro-3-deoxy-6-phospho-D-gluconate = D-glyceraldehyde 3-phosphate + pyruvate</text>
        <dbReference type="Rhea" id="RHEA:17089"/>
        <dbReference type="ChEBI" id="CHEBI:15361"/>
        <dbReference type="ChEBI" id="CHEBI:57569"/>
        <dbReference type="ChEBI" id="CHEBI:59776"/>
        <dbReference type="EC" id="4.1.2.14"/>
    </reaction>
</comment>
<dbReference type="CDD" id="cd00452">
    <property type="entry name" value="KDPG_aldolase"/>
    <property type="match status" value="1"/>
</dbReference>
<sequence length="217" mass="22306">MPFTSIQARTDAVDAILTKAPVVPVIAIQHLDDAIPLARALVQGGLPVLEITLRTEAALPAMRAIAEAVPGAIVGAGTVLNPDDLHNVVATGAQFAISPGATEALYQAAAGIDMPWIPAIATASELMQGLTHGHRRFKFFPAESAGGVAALKSLHGPFPQAKFCPTGGIDPAKAPAYLALPNVITIGGSWMLPADALASRDFARIEALARATAAIRG</sequence>
<comment type="pathway">
    <text evidence="2">Carbohydrate acid metabolism; 2-dehydro-3-deoxy-D-gluconate degradation; D-glyceraldehyde 3-phosphate and pyruvate from 2-dehydro-3-deoxy-D-gluconate: step 2/2.</text>
</comment>
<dbReference type="PROSITE" id="PS00159">
    <property type="entry name" value="ALDOLASE_KDPG_KHG_1"/>
    <property type="match status" value="1"/>
</dbReference>
<dbReference type="EC" id="4.1.2.14" evidence="5"/>
<keyword evidence="10" id="KW-1185">Reference proteome</keyword>
<dbReference type="Proteomes" id="UP000241074">
    <property type="component" value="Chromosome"/>
</dbReference>
<evidence type="ECO:0000313" key="9">
    <source>
        <dbReference type="EMBL" id="AVP96083.1"/>
    </source>
</evidence>
<dbReference type="InterPro" id="IPR013785">
    <property type="entry name" value="Aldolase_TIM"/>
</dbReference>
<evidence type="ECO:0000256" key="8">
    <source>
        <dbReference type="ARBA" id="ARBA00023277"/>
    </source>
</evidence>
<dbReference type="InterPro" id="IPR000887">
    <property type="entry name" value="Aldlse_KDPG_KHG"/>
</dbReference>
<organism evidence="9 10">
    <name type="scientific">Ahniella affigens</name>
    <dbReference type="NCBI Taxonomy" id="2021234"/>
    <lineage>
        <taxon>Bacteria</taxon>
        <taxon>Pseudomonadati</taxon>
        <taxon>Pseudomonadota</taxon>
        <taxon>Gammaproteobacteria</taxon>
        <taxon>Lysobacterales</taxon>
        <taxon>Rhodanobacteraceae</taxon>
        <taxon>Ahniella</taxon>
    </lineage>
</organism>
<dbReference type="PANTHER" id="PTHR30246:SF1">
    <property type="entry name" value="2-DEHYDRO-3-DEOXY-6-PHOSPHOGALACTONATE ALDOLASE-RELATED"/>
    <property type="match status" value="1"/>
</dbReference>
<gene>
    <name evidence="9" type="ORF">C7S18_02240</name>
</gene>
<dbReference type="InterPro" id="IPR031338">
    <property type="entry name" value="KDPG/KHG_AS_2"/>
</dbReference>
<name>A0A2P1PML0_9GAMM</name>
<dbReference type="OrthoDB" id="9805177at2"/>
<keyword evidence="6 9" id="KW-0456">Lyase</keyword>
<dbReference type="AlphaFoldDB" id="A0A2P1PML0"/>
<dbReference type="NCBIfam" id="NF004325">
    <property type="entry name" value="PRK05718.1"/>
    <property type="match status" value="1"/>
</dbReference>
<dbReference type="PROSITE" id="PS00160">
    <property type="entry name" value="ALDOLASE_KDPG_KHG_2"/>
    <property type="match status" value="1"/>
</dbReference>
<evidence type="ECO:0000313" key="10">
    <source>
        <dbReference type="Proteomes" id="UP000241074"/>
    </source>
</evidence>
<dbReference type="NCBIfam" id="TIGR01182">
    <property type="entry name" value="eda"/>
    <property type="match status" value="1"/>
</dbReference>
<evidence type="ECO:0000256" key="3">
    <source>
        <dbReference type="ARBA" id="ARBA00006906"/>
    </source>
</evidence>
<dbReference type="Gene3D" id="3.20.20.70">
    <property type="entry name" value="Aldolase class I"/>
    <property type="match status" value="1"/>
</dbReference>
<reference evidence="9 10" key="2">
    <citation type="submission" date="2018-03" db="EMBL/GenBank/DDBJ databases">
        <authorList>
            <person name="Keele B.F."/>
        </authorList>
    </citation>
    <scope>NUCLEOTIDE SEQUENCE [LARGE SCALE GENOMIC DNA]</scope>
    <source>
        <strain evidence="9 10">D13</strain>
    </source>
</reference>
<evidence type="ECO:0000256" key="6">
    <source>
        <dbReference type="ARBA" id="ARBA00023239"/>
    </source>
</evidence>
<dbReference type="SUPFAM" id="SSF51569">
    <property type="entry name" value="Aldolase"/>
    <property type="match status" value="1"/>
</dbReference>
<protein>
    <recommendedName>
        <fullName evidence="5">2-dehydro-3-deoxy-phosphogluconate aldolase</fullName>
        <ecNumber evidence="5">4.1.2.14</ecNumber>
    </recommendedName>
</protein>
<evidence type="ECO:0000256" key="2">
    <source>
        <dbReference type="ARBA" id="ARBA00004736"/>
    </source>
</evidence>
<evidence type="ECO:0000256" key="1">
    <source>
        <dbReference type="ARBA" id="ARBA00000654"/>
    </source>
</evidence>
<dbReference type="PANTHER" id="PTHR30246">
    <property type="entry name" value="2-KETO-3-DEOXY-6-PHOSPHOGLUCONATE ALDOLASE"/>
    <property type="match status" value="1"/>
</dbReference>
<dbReference type="EMBL" id="CP027860">
    <property type="protein sequence ID" value="AVP96083.1"/>
    <property type="molecule type" value="Genomic_DNA"/>
</dbReference>
<comment type="subunit">
    <text evidence="4">Homotrimer.</text>
</comment>
<evidence type="ECO:0000256" key="5">
    <source>
        <dbReference type="ARBA" id="ARBA00013063"/>
    </source>
</evidence>
<dbReference type="Pfam" id="PF01081">
    <property type="entry name" value="Aldolase"/>
    <property type="match status" value="1"/>
</dbReference>
<dbReference type="RefSeq" id="WP_106890012.1">
    <property type="nucleotide sequence ID" value="NZ_CP027860.1"/>
</dbReference>
<accession>A0A2P1PML0</accession>
<comment type="similarity">
    <text evidence="3">Belongs to the KHG/KDPG aldolase family.</text>
</comment>
<proteinExistence type="inferred from homology"/>